<evidence type="ECO:0000256" key="3">
    <source>
        <dbReference type="ARBA" id="ARBA00022989"/>
    </source>
</evidence>
<evidence type="ECO:0000256" key="2">
    <source>
        <dbReference type="ARBA" id="ARBA00022692"/>
    </source>
</evidence>
<dbReference type="OrthoDB" id="2261376at2759"/>
<dbReference type="SMR" id="A0A7M7G9K1"/>
<dbReference type="AlphaFoldDB" id="A0A7M7G9K1"/>
<keyword evidence="3 6" id="KW-1133">Transmembrane helix</keyword>
<dbReference type="PANTHER" id="PTHR24064">
    <property type="entry name" value="SOLUTE CARRIER FAMILY 22 MEMBER"/>
    <property type="match status" value="1"/>
</dbReference>
<dbReference type="CDD" id="cd17317">
    <property type="entry name" value="MFS_SLC22"/>
    <property type="match status" value="1"/>
</dbReference>
<keyword evidence="2 6" id="KW-0812">Transmembrane</keyword>
<dbReference type="PROSITE" id="PS50850">
    <property type="entry name" value="MFS"/>
    <property type="match status" value="1"/>
</dbReference>
<evidence type="ECO:0000313" key="9">
    <source>
        <dbReference type="Proteomes" id="UP000002358"/>
    </source>
</evidence>
<feature type="transmembrane region" description="Helical" evidence="6">
    <location>
        <begin position="433"/>
        <end position="460"/>
    </location>
</feature>
<dbReference type="EnsemblMetazoa" id="XM_001608117">
    <property type="protein sequence ID" value="XP_001608167"/>
    <property type="gene ID" value="LOC100124248"/>
</dbReference>
<feature type="transmembrane region" description="Helical" evidence="6">
    <location>
        <begin position="12"/>
        <end position="34"/>
    </location>
</feature>
<feature type="transmembrane region" description="Helical" evidence="6">
    <location>
        <begin position="159"/>
        <end position="178"/>
    </location>
</feature>
<keyword evidence="9" id="KW-1185">Reference proteome</keyword>
<dbReference type="OMA" id="WQCTLLL"/>
<dbReference type="GO" id="GO:0022857">
    <property type="term" value="F:transmembrane transporter activity"/>
    <property type="evidence" value="ECO:0007669"/>
    <property type="project" value="InterPro"/>
</dbReference>
<dbReference type="InParanoid" id="A0A7M7G9K1"/>
<dbReference type="SUPFAM" id="SSF103473">
    <property type="entry name" value="MFS general substrate transporter"/>
    <property type="match status" value="1"/>
</dbReference>
<protein>
    <recommendedName>
        <fullName evidence="7">Major facilitator superfamily (MFS) profile domain-containing protein</fullName>
    </recommendedName>
</protein>
<feature type="transmembrane region" description="Helical" evidence="6">
    <location>
        <begin position="184"/>
        <end position="205"/>
    </location>
</feature>
<accession>A0A7M7G9K1</accession>
<gene>
    <name evidence="8" type="primary">100124248</name>
</gene>
<feature type="transmembrane region" description="Helical" evidence="6">
    <location>
        <begin position="245"/>
        <end position="264"/>
    </location>
</feature>
<dbReference type="Proteomes" id="UP000002358">
    <property type="component" value="Chromosome 5"/>
</dbReference>
<feature type="transmembrane region" description="Helical" evidence="6">
    <location>
        <begin position="346"/>
        <end position="368"/>
    </location>
</feature>
<dbReference type="EnsemblMetazoa" id="XM_032601083">
    <property type="protein sequence ID" value="XP_032456974"/>
    <property type="gene ID" value="LOC100124248"/>
</dbReference>
<dbReference type="KEGG" id="nvi:100124248"/>
<feature type="transmembrane region" description="Helical" evidence="6">
    <location>
        <begin position="217"/>
        <end position="239"/>
    </location>
</feature>
<reference evidence="8" key="1">
    <citation type="submission" date="2021-01" db="UniProtKB">
        <authorList>
            <consortium name="EnsemblMetazoa"/>
        </authorList>
    </citation>
    <scope>IDENTIFICATION</scope>
</reference>
<dbReference type="Gene3D" id="1.20.1250.20">
    <property type="entry name" value="MFS general substrate transporter like domains"/>
    <property type="match status" value="1"/>
</dbReference>
<dbReference type="FunCoup" id="A0A7M7G9K1">
    <property type="interactions" value="5"/>
</dbReference>
<feature type="region of interest" description="Disordered" evidence="5">
    <location>
        <begin position="311"/>
        <end position="330"/>
    </location>
</feature>
<dbReference type="PROSITE" id="PS00216">
    <property type="entry name" value="SUGAR_TRANSPORT_1"/>
    <property type="match status" value="1"/>
</dbReference>
<feature type="domain" description="Major facilitator superfamily (MFS) profile" evidence="7">
    <location>
        <begin position="91"/>
        <end position="526"/>
    </location>
</feature>
<evidence type="ECO:0000256" key="4">
    <source>
        <dbReference type="ARBA" id="ARBA00023136"/>
    </source>
</evidence>
<dbReference type="EnsemblMetazoa" id="XM_016984080">
    <property type="protein sequence ID" value="XP_016839569"/>
    <property type="gene ID" value="LOC100124248"/>
</dbReference>
<evidence type="ECO:0000256" key="5">
    <source>
        <dbReference type="SAM" id="MobiDB-lite"/>
    </source>
</evidence>
<evidence type="ECO:0000256" key="1">
    <source>
        <dbReference type="ARBA" id="ARBA00004141"/>
    </source>
</evidence>
<proteinExistence type="predicted"/>
<evidence type="ECO:0000256" key="6">
    <source>
        <dbReference type="SAM" id="Phobius"/>
    </source>
</evidence>
<dbReference type="InterPro" id="IPR005829">
    <property type="entry name" value="Sugar_transporter_CS"/>
</dbReference>
<name>A0A7M7G9K1_NASVI</name>
<keyword evidence="4 6" id="KW-0472">Membrane</keyword>
<evidence type="ECO:0000313" key="8">
    <source>
        <dbReference type="EnsemblMetazoa" id="XP_001608167"/>
    </source>
</evidence>
<feature type="transmembrane region" description="Helical" evidence="6">
    <location>
        <begin position="408"/>
        <end position="427"/>
    </location>
</feature>
<evidence type="ECO:0000259" key="7">
    <source>
        <dbReference type="PROSITE" id="PS50850"/>
    </source>
</evidence>
<dbReference type="InterPro" id="IPR036259">
    <property type="entry name" value="MFS_trans_sf"/>
</dbReference>
<dbReference type="InterPro" id="IPR005828">
    <property type="entry name" value="MFS_sugar_transport-like"/>
</dbReference>
<comment type="subcellular location">
    <subcellularLocation>
        <location evidence="1">Membrane</location>
        <topology evidence="1">Multi-pass membrane protein</topology>
    </subcellularLocation>
</comment>
<dbReference type="GO" id="GO:0016020">
    <property type="term" value="C:membrane"/>
    <property type="evidence" value="ECO:0007669"/>
    <property type="project" value="UniProtKB-SubCell"/>
</dbReference>
<dbReference type="EnsemblMetazoa" id="XM_032601082">
    <property type="protein sequence ID" value="XP_032456973"/>
    <property type="gene ID" value="LOC100124248"/>
</dbReference>
<organism evidence="8 9">
    <name type="scientific">Nasonia vitripennis</name>
    <name type="common">Parasitic wasp</name>
    <dbReference type="NCBI Taxonomy" id="7425"/>
    <lineage>
        <taxon>Eukaryota</taxon>
        <taxon>Metazoa</taxon>
        <taxon>Ecdysozoa</taxon>
        <taxon>Arthropoda</taxon>
        <taxon>Hexapoda</taxon>
        <taxon>Insecta</taxon>
        <taxon>Pterygota</taxon>
        <taxon>Neoptera</taxon>
        <taxon>Endopterygota</taxon>
        <taxon>Hymenoptera</taxon>
        <taxon>Apocrita</taxon>
        <taxon>Proctotrupomorpha</taxon>
        <taxon>Chalcidoidea</taxon>
        <taxon>Pteromalidae</taxon>
        <taxon>Pteromalinae</taxon>
        <taxon>Nasonia</taxon>
    </lineage>
</organism>
<sequence>MQDIESFGKYQLTIYGLITLPLILSAGFTLDFVFTAGPVDLRCAVPECENPSNASFAGPAWLKSSQPDDSSKYCMRYEPANPNIGSTNNDCSDPSFFQNKTIKCDQLIYDPDDLTIMNEWGITCDTQWMLNLVGTINNVGQLVGLTFASPLSDKYGRRTVLAVITFLAGLSGVIHSFAVNYLMFVIFEFIDACFAAGIYSAGFIYAMEMTGVEKRILGSTIISCIFAIGEVWLGLAAMWMRNWRFLMRLIYGPGLLVILLMFILPESVRWLLANDKRDMAEKIYRKMARVNKIDLSEEAFLELKSINSEKPSESEEKKTKQELTQEKKASKEEPTRLMTIFKSPKILVRLMICSFCWFTNNFVYYGLSQNATTLLAGNKYIKFIVVVAIEIPSNILVLPLLNRVGRKATLCGTFILTGVFLLAIEFVPDADHGFLPILALLFYVCAKACITMAFSTSYVYTTELFPTTLRHSLLGICSMTGRLGSILAPQTSLLAKLTYEGVPVLLFGSVTLTAGLLSLTFPETLGTKLPDTLFEAEQIGCDKYKEKAEGNGIAPTSAA</sequence>
<dbReference type="InterPro" id="IPR020846">
    <property type="entry name" value="MFS_dom"/>
</dbReference>
<dbReference type="Pfam" id="PF00083">
    <property type="entry name" value="Sugar_tr"/>
    <property type="match status" value="1"/>
</dbReference>
<feature type="transmembrane region" description="Helical" evidence="6">
    <location>
        <begin position="380"/>
        <end position="401"/>
    </location>
</feature>